<accession>A0ABP6AU70</accession>
<evidence type="ECO:0000313" key="3">
    <source>
        <dbReference type="Proteomes" id="UP001499978"/>
    </source>
</evidence>
<feature type="region of interest" description="Disordered" evidence="1">
    <location>
        <begin position="63"/>
        <end position="84"/>
    </location>
</feature>
<proteinExistence type="predicted"/>
<protein>
    <submittedName>
        <fullName evidence="2">Uncharacterized protein</fullName>
    </submittedName>
</protein>
<name>A0ABP6AU70_9ACTN</name>
<comment type="caution">
    <text evidence="2">The sequence shown here is derived from an EMBL/GenBank/DDBJ whole genome shotgun (WGS) entry which is preliminary data.</text>
</comment>
<evidence type="ECO:0000313" key="2">
    <source>
        <dbReference type="EMBL" id="GAA2523388.1"/>
    </source>
</evidence>
<feature type="region of interest" description="Disordered" evidence="1">
    <location>
        <begin position="1"/>
        <end position="20"/>
    </location>
</feature>
<feature type="compositionally biased region" description="Low complexity" evidence="1">
    <location>
        <begin position="74"/>
        <end position="84"/>
    </location>
</feature>
<evidence type="ECO:0000256" key="1">
    <source>
        <dbReference type="SAM" id="MobiDB-lite"/>
    </source>
</evidence>
<reference evidence="3" key="1">
    <citation type="journal article" date="2019" name="Int. J. Syst. Evol. Microbiol.">
        <title>The Global Catalogue of Microorganisms (GCM) 10K type strain sequencing project: providing services to taxonomists for standard genome sequencing and annotation.</title>
        <authorList>
            <consortium name="The Broad Institute Genomics Platform"/>
            <consortium name="The Broad Institute Genome Sequencing Center for Infectious Disease"/>
            <person name="Wu L."/>
            <person name="Ma J."/>
        </authorList>
    </citation>
    <scope>NUCLEOTIDE SEQUENCE [LARGE SCALE GENOMIC DNA]</scope>
    <source>
        <strain evidence="3">JCM 3367</strain>
    </source>
</reference>
<sequence>MPSARIVPANGRPVPSTTVTELTDPPATFVVTSALIGTPWAFVTGVTANVNGTVGAALVAASPATDDVPPRSHPAPASTTAKASPVVVQRPSYVIPRAFPRSPLNPTYPQVTAHR</sequence>
<dbReference type="Proteomes" id="UP001499978">
    <property type="component" value="Unassembled WGS sequence"/>
</dbReference>
<organism evidence="2 3">
    <name type="scientific">Pilimelia columellifera subsp. columellifera</name>
    <dbReference type="NCBI Taxonomy" id="706583"/>
    <lineage>
        <taxon>Bacteria</taxon>
        <taxon>Bacillati</taxon>
        <taxon>Actinomycetota</taxon>
        <taxon>Actinomycetes</taxon>
        <taxon>Micromonosporales</taxon>
        <taxon>Micromonosporaceae</taxon>
        <taxon>Pilimelia</taxon>
    </lineage>
</organism>
<keyword evidence="3" id="KW-1185">Reference proteome</keyword>
<dbReference type="EMBL" id="BAAARY010000009">
    <property type="protein sequence ID" value="GAA2523388.1"/>
    <property type="molecule type" value="Genomic_DNA"/>
</dbReference>
<gene>
    <name evidence="2" type="ORF">GCM10010201_22100</name>
</gene>